<evidence type="ECO:0000313" key="9">
    <source>
        <dbReference type="EMBL" id="TCS65156.1"/>
    </source>
</evidence>
<dbReference type="Proteomes" id="UP000295304">
    <property type="component" value="Unassembled WGS sequence"/>
</dbReference>
<dbReference type="GO" id="GO:0032259">
    <property type="term" value="P:methylation"/>
    <property type="evidence" value="ECO:0007669"/>
    <property type="project" value="UniProtKB-KW"/>
</dbReference>
<evidence type="ECO:0000259" key="7">
    <source>
        <dbReference type="Pfam" id="PF01890"/>
    </source>
</evidence>
<dbReference type="SUPFAM" id="SSF159664">
    <property type="entry name" value="CobE/GbiG C-terminal domain-like"/>
    <property type="match status" value="1"/>
</dbReference>
<dbReference type="Gene3D" id="3.30.420.180">
    <property type="entry name" value="CobE/GbiG C-terminal domain"/>
    <property type="match status" value="1"/>
</dbReference>
<keyword evidence="2" id="KW-0169">Cobalamin biosynthesis</keyword>
<dbReference type="InterPro" id="IPR035996">
    <property type="entry name" value="4pyrrol_Methylase_sf"/>
</dbReference>
<dbReference type="PANTHER" id="PTHR47036">
    <property type="entry name" value="COBALT-FACTOR III C(17)-METHYLTRANSFERASE-RELATED"/>
    <property type="match status" value="1"/>
</dbReference>
<protein>
    <submittedName>
        <fullName evidence="9">Cobalt-precorrin 5A hydrolase/precorrin-3B C17-methyltransferase</fullName>
    </submittedName>
</protein>
<reference evidence="9 10" key="1">
    <citation type="submission" date="2019-03" db="EMBL/GenBank/DDBJ databases">
        <title>Genomic Encyclopedia of Type Strains, Phase IV (KMG-IV): sequencing the most valuable type-strain genomes for metagenomic binning, comparative biology and taxonomic classification.</title>
        <authorList>
            <person name="Goeker M."/>
        </authorList>
    </citation>
    <scope>NUCLEOTIDE SEQUENCE [LARGE SCALE GENOMIC DNA]</scope>
    <source>
        <strain evidence="9 10">DSM 101688</strain>
    </source>
</reference>
<dbReference type="Pfam" id="PF11760">
    <property type="entry name" value="CbiG_N"/>
    <property type="match status" value="1"/>
</dbReference>
<feature type="domain" description="Tetrapyrrole methylase" evidence="6">
    <location>
        <begin position="377"/>
        <end position="587"/>
    </location>
</feature>
<keyword evidence="3 9" id="KW-0489">Methyltransferase</keyword>
<dbReference type="GO" id="GO:0009236">
    <property type="term" value="P:cobalamin biosynthetic process"/>
    <property type="evidence" value="ECO:0007669"/>
    <property type="project" value="UniProtKB-UniPathway"/>
</dbReference>
<dbReference type="InterPro" id="IPR036518">
    <property type="entry name" value="CobE/GbiG_C_sf"/>
</dbReference>
<dbReference type="SUPFAM" id="SSF53790">
    <property type="entry name" value="Tetrapyrrole methylase"/>
    <property type="match status" value="1"/>
</dbReference>
<dbReference type="OrthoDB" id="9772960at2"/>
<dbReference type="InterPro" id="IPR002750">
    <property type="entry name" value="CobE/GbiG_C"/>
</dbReference>
<feature type="domain" description="CobE/GbiG C-terminal" evidence="7">
    <location>
        <begin position="237"/>
        <end position="357"/>
    </location>
</feature>
<evidence type="ECO:0000256" key="1">
    <source>
        <dbReference type="ARBA" id="ARBA00004953"/>
    </source>
</evidence>
<dbReference type="InterPro" id="IPR038029">
    <property type="entry name" value="GbiG_N_sf"/>
</dbReference>
<sequence>MSSPLGLRVDASDLPRGAAVVILNPLGLGFGRVLKRALPGARLHALAKGFADIESTDGRDEIDIWIDDLGIHLRELFTGGVAIVGVCASGILIRLLAPAIGTKDGDPPLVACAVDGSSAVPLLGGHHGANRLAQAAAAATGGVAAITTGGDLRYGLALDDPPRGWRVENRAAAKSVAREMLADRPVRLVVEAGDARWLTQSGAPFIRDGETGVAVVVSDRRAGTPTPGELRLRPPVLAIGVGCERGCTGEELIGLVEETLAGANLAQGSCAVVVSLDLKMDEDAVHGVAEKLGIAARFFTAERLEKETPRLANPSDVVFAEVGCHGVAEAAALAAVGPSGALVVTKRKSKRATVAIARAGGGAELDPETIGRARGRLSIVGLGPGPDAWRAPEARRALERAGDIVGYRLYLDLIAKEIAGKRMYSSDLSQEEARARKALDLAAEGRDVALVGSGDAGIYALASLVFELLDRENKPEWNRIELAGIPGISAFQAAGARIGAPFGHDFCLISLSDLLTPWTEIERRIAAAAAGDFVVAFYNPVSKRRTTQLTRAAATLRAVRGDETPVVIARNLGRAGETLTRTNLGRLRSADVDMLSLVVVGNSQTRRIERGGATWDYTPRGYAAKMNAAEEM</sequence>
<dbReference type="Pfam" id="PF01890">
    <property type="entry name" value="CbiG_C"/>
    <property type="match status" value="1"/>
</dbReference>
<dbReference type="InterPro" id="IPR000878">
    <property type="entry name" value="4pyrrol_Mease"/>
</dbReference>
<dbReference type="InterPro" id="IPR021744">
    <property type="entry name" value="CbiG_N"/>
</dbReference>
<evidence type="ECO:0000256" key="5">
    <source>
        <dbReference type="ARBA" id="ARBA00022691"/>
    </source>
</evidence>
<dbReference type="Gene3D" id="3.40.50.11220">
    <property type="match status" value="1"/>
</dbReference>
<keyword evidence="10" id="KW-1185">Reference proteome</keyword>
<dbReference type="EMBL" id="SLZW01000001">
    <property type="protein sequence ID" value="TCS65156.1"/>
    <property type="molecule type" value="Genomic_DNA"/>
</dbReference>
<dbReference type="Gene3D" id="3.30.950.10">
    <property type="entry name" value="Methyltransferase, Cobalt-precorrin-4 Transmethylase, Domain 2"/>
    <property type="match status" value="1"/>
</dbReference>
<keyword evidence="4 9" id="KW-0808">Transferase</keyword>
<dbReference type="GO" id="GO:0008168">
    <property type="term" value="F:methyltransferase activity"/>
    <property type="evidence" value="ECO:0007669"/>
    <property type="project" value="UniProtKB-KW"/>
</dbReference>
<dbReference type="CDD" id="cd11646">
    <property type="entry name" value="Precorrin_3B_C17_MT"/>
    <property type="match status" value="1"/>
</dbReference>
<dbReference type="InterPro" id="IPR014776">
    <property type="entry name" value="4pyrrole_Mease_sub2"/>
</dbReference>
<name>A0A4R3JIP6_9PROT</name>
<evidence type="ECO:0000256" key="4">
    <source>
        <dbReference type="ARBA" id="ARBA00022679"/>
    </source>
</evidence>
<dbReference type="InterPro" id="IPR006363">
    <property type="entry name" value="Cbl_synth_CobJ/CibH_dom"/>
</dbReference>
<comment type="pathway">
    <text evidence="1">Cofactor biosynthesis; adenosylcobalamin biosynthesis.</text>
</comment>
<dbReference type="Pfam" id="PF00590">
    <property type="entry name" value="TP_methylase"/>
    <property type="match status" value="1"/>
</dbReference>
<dbReference type="AlphaFoldDB" id="A0A4R3JIP6"/>
<evidence type="ECO:0000256" key="2">
    <source>
        <dbReference type="ARBA" id="ARBA00022573"/>
    </source>
</evidence>
<evidence type="ECO:0000313" key="10">
    <source>
        <dbReference type="Proteomes" id="UP000295304"/>
    </source>
</evidence>
<evidence type="ECO:0000256" key="3">
    <source>
        <dbReference type="ARBA" id="ARBA00022603"/>
    </source>
</evidence>
<keyword evidence="5" id="KW-0949">S-adenosyl-L-methionine</keyword>
<dbReference type="NCBIfam" id="TIGR01466">
    <property type="entry name" value="cobJ_cbiH"/>
    <property type="match status" value="1"/>
</dbReference>
<dbReference type="GO" id="GO:0016787">
    <property type="term" value="F:hydrolase activity"/>
    <property type="evidence" value="ECO:0007669"/>
    <property type="project" value="UniProtKB-KW"/>
</dbReference>
<dbReference type="PANTHER" id="PTHR47036:SF1">
    <property type="entry name" value="COBALT-FACTOR III C(17)-METHYLTRANSFERASE-RELATED"/>
    <property type="match status" value="1"/>
</dbReference>
<dbReference type="InterPro" id="IPR051810">
    <property type="entry name" value="Precorrin_MeTrfase"/>
</dbReference>
<proteinExistence type="predicted"/>
<keyword evidence="9" id="KW-0378">Hydrolase</keyword>
<dbReference type="RefSeq" id="WP_132937864.1">
    <property type="nucleotide sequence ID" value="NZ_CP119676.1"/>
</dbReference>
<dbReference type="SUPFAM" id="SSF159672">
    <property type="entry name" value="CbiG N-terminal domain-like"/>
    <property type="match status" value="1"/>
</dbReference>
<comment type="caution">
    <text evidence="9">The sequence shown here is derived from an EMBL/GenBank/DDBJ whole genome shotgun (WGS) entry which is preliminary data.</text>
</comment>
<gene>
    <name evidence="9" type="ORF">EDD55_101490</name>
</gene>
<evidence type="ECO:0000259" key="6">
    <source>
        <dbReference type="Pfam" id="PF00590"/>
    </source>
</evidence>
<accession>A0A4R3JIP6</accession>
<dbReference type="UniPathway" id="UPA00148"/>
<evidence type="ECO:0000259" key="8">
    <source>
        <dbReference type="Pfam" id="PF11760"/>
    </source>
</evidence>
<feature type="domain" description="Cobalamin synthesis G N-terminal" evidence="8">
    <location>
        <begin position="72"/>
        <end position="151"/>
    </location>
</feature>
<organism evidence="9 10">
    <name type="scientific">Varunaivibrio sulfuroxidans</name>
    <dbReference type="NCBI Taxonomy" id="1773489"/>
    <lineage>
        <taxon>Bacteria</taxon>
        <taxon>Pseudomonadati</taxon>
        <taxon>Pseudomonadota</taxon>
        <taxon>Alphaproteobacteria</taxon>
        <taxon>Rhodospirillales</taxon>
        <taxon>Magnetovibrionaceae</taxon>
        <taxon>Varunaivibrio</taxon>
    </lineage>
</organism>
<dbReference type="Gene3D" id="3.40.1010.10">
    <property type="entry name" value="Cobalt-precorrin-4 Transmethylase, Domain 1"/>
    <property type="match status" value="1"/>
</dbReference>
<dbReference type="InterPro" id="IPR014777">
    <property type="entry name" value="4pyrrole_Mease_sub1"/>
</dbReference>